<dbReference type="InterPro" id="IPR010215">
    <property type="entry name" value="Transcription_antiterm_RfaH"/>
</dbReference>
<dbReference type="PANTHER" id="PTHR30265">
    <property type="entry name" value="RHO-INTERACTING TRANSCRIPTION TERMINATION FACTOR NUSG"/>
    <property type="match status" value="1"/>
</dbReference>
<protein>
    <submittedName>
        <fullName evidence="5">Transcriptional antiterminator RfaH</fullName>
    </submittedName>
</protein>
<keyword evidence="1" id="KW-0889">Transcription antitermination</keyword>
<dbReference type="AlphaFoldDB" id="A0A3N1NRW8"/>
<dbReference type="NCBIfam" id="TIGR01955">
    <property type="entry name" value="RfaH"/>
    <property type="match status" value="1"/>
</dbReference>
<keyword evidence="6" id="KW-1185">Reference proteome</keyword>
<proteinExistence type="predicted"/>
<dbReference type="NCBIfam" id="NF006534">
    <property type="entry name" value="PRK09014.1"/>
    <property type="match status" value="1"/>
</dbReference>
<evidence type="ECO:0000259" key="4">
    <source>
        <dbReference type="SMART" id="SM00738"/>
    </source>
</evidence>
<dbReference type="Gene3D" id="3.30.70.940">
    <property type="entry name" value="NusG, N-terminal domain"/>
    <property type="match status" value="1"/>
</dbReference>
<dbReference type="CDD" id="cd09892">
    <property type="entry name" value="NGN_SP_RfaH"/>
    <property type="match status" value="1"/>
</dbReference>
<dbReference type="PANTHER" id="PTHR30265:SF7">
    <property type="entry name" value="TRANSCRIPTION ANTITERMINATION PROTEIN RFAH"/>
    <property type="match status" value="1"/>
</dbReference>
<evidence type="ECO:0000256" key="2">
    <source>
        <dbReference type="ARBA" id="ARBA00023015"/>
    </source>
</evidence>
<dbReference type="GO" id="GO:0031564">
    <property type="term" value="P:transcription antitermination"/>
    <property type="evidence" value="ECO:0007669"/>
    <property type="project" value="UniProtKB-KW"/>
</dbReference>
<dbReference type="InterPro" id="IPR043425">
    <property type="entry name" value="NusG-like"/>
</dbReference>
<dbReference type="GO" id="GO:0006354">
    <property type="term" value="P:DNA-templated transcription elongation"/>
    <property type="evidence" value="ECO:0007669"/>
    <property type="project" value="InterPro"/>
</dbReference>
<feature type="domain" description="NusG-like N-terminal" evidence="4">
    <location>
        <begin position="1"/>
        <end position="100"/>
    </location>
</feature>
<sequence length="165" mass="18694">MLGWYLVYCRAKQEARAKTNLNNQGFETYLPRVLSEKISRGKRQLAETVLFPNYLFVHLDPEGGDFYKVRSTRGVSGFVRSGDKPAQIPSKLIKTLALNEERLELAGVFDEGFKPGQRLRLLNGPFKGLSAVYTMNEGQERIKVMVEILNSQSPLSISLKDVERL</sequence>
<organism evidence="5 6">
    <name type="scientific">Gallaecimonas pentaromativorans</name>
    <dbReference type="NCBI Taxonomy" id="584787"/>
    <lineage>
        <taxon>Bacteria</taxon>
        <taxon>Pseudomonadati</taxon>
        <taxon>Pseudomonadota</taxon>
        <taxon>Gammaproteobacteria</taxon>
        <taxon>Enterobacterales</taxon>
        <taxon>Gallaecimonadaceae</taxon>
        <taxon>Gallaecimonas</taxon>
    </lineage>
</organism>
<evidence type="ECO:0000256" key="3">
    <source>
        <dbReference type="ARBA" id="ARBA00023163"/>
    </source>
</evidence>
<evidence type="ECO:0000313" key="6">
    <source>
        <dbReference type="Proteomes" id="UP000268033"/>
    </source>
</evidence>
<dbReference type="RefSeq" id="WP_170164146.1">
    <property type="nucleotide sequence ID" value="NZ_JBLXAC010000003.1"/>
</dbReference>
<accession>A0A3N1NRW8</accession>
<dbReference type="SUPFAM" id="SSF50104">
    <property type="entry name" value="Translation proteins SH3-like domain"/>
    <property type="match status" value="1"/>
</dbReference>
<dbReference type="InterPro" id="IPR036735">
    <property type="entry name" value="NGN_dom_sf"/>
</dbReference>
<name>A0A3N1NRW8_9GAMM</name>
<keyword evidence="2" id="KW-0805">Transcription regulation</keyword>
<evidence type="ECO:0000256" key="1">
    <source>
        <dbReference type="ARBA" id="ARBA00022814"/>
    </source>
</evidence>
<dbReference type="Proteomes" id="UP000268033">
    <property type="component" value="Unassembled WGS sequence"/>
</dbReference>
<dbReference type="GO" id="GO:0005829">
    <property type="term" value="C:cytosol"/>
    <property type="evidence" value="ECO:0007669"/>
    <property type="project" value="TreeGrafter"/>
</dbReference>
<evidence type="ECO:0000313" key="5">
    <source>
        <dbReference type="EMBL" id="ROQ22544.1"/>
    </source>
</evidence>
<gene>
    <name evidence="5" type="ORF">EDC28_10930</name>
</gene>
<reference evidence="5 6" key="1">
    <citation type="submission" date="2018-11" db="EMBL/GenBank/DDBJ databases">
        <title>Genomic Encyclopedia of Type Strains, Phase IV (KMG-IV): sequencing the most valuable type-strain genomes for metagenomic binning, comparative biology and taxonomic classification.</title>
        <authorList>
            <person name="Goeker M."/>
        </authorList>
    </citation>
    <scope>NUCLEOTIDE SEQUENCE [LARGE SCALE GENOMIC DNA]</scope>
    <source>
        <strain evidence="5 6">DSM 21945</strain>
    </source>
</reference>
<dbReference type="InterPro" id="IPR006645">
    <property type="entry name" value="NGN-like_dom"/>
</dbReference>
<dbReference type="SUPFAM" id="SSF82679">
    <property type="entry name" value="N-utilization substance G protein NusG, N-terminal domain"/>
    <property type="match status" value="1"/>
</dbReference>
<comment type="caution">
    <text evidence="5">The sequence shown here is derived from an EMBL/GenBank/DDBJ whole genome shotgun (WGS) entry which is preliminary data.</text>
</comment>
<dbReference type="EMBL" id="RJUL01000009">
    <property type="protein sequence ID" value="ROQ22544.1"/>
    <property type="molecule type" value="Genomic_DNA"/>
</dbReference>
<keyword evidence="3" id="KW-0804">Transcription</keyword>
<dbReference type="InterPro" id="IPR008991">
    <property type="entry name" value="Translation_prot_SH3-like_sf"/>
</dbReference>
<dbReference type="SMART" id="SM00738">
    <property type="entry name" value="NGN"/>
    <property type="match status" value="1"/>
</dbReference>
<dbReference type="Pfam" id="PF02357">
    <property type="entry name" value="NusG"/>
    <property type="match status" value="1"/>
</dbReference>
<dbReference type="STRING" id="584787.GCA_001247655_01475"/>